<name>A0A0R1YU65_9LACO</name>
<feature type="chain" id="PRO_5006413941" description="D-alanyl-D-alanine carboxypeptidase" evidence="1">
    <location>
        <begin position="19"/>
        <end position="293"/>
    </location>
</feature>
<comment type="caution">
    <text evidence="2">The sequence shown here is derived from an EMBL/GenBank/DDBJ whole genome shotgun (WGS) entry which is preliminary data.</text>
</comment>
<dbReference type="Proteomes" id="UP000051010">
    <property type="component" value="Unassembled WGS sequence"/>
</dbReference>
<organism evidence="2 3">
    <name type="scientific">Lentilactobacillus parafarraginis DSM 18390 = JCM 14109</name>
    <dbReference type="NCBI Taxonomy" id="1423786"/>
    <lineage>
        <taxon>Bacteria</taxon>
        <taxon>Bacillati</taxon>
        <taxon>Bacillota</taxon>
        <taxon>Bacilli</taxon>
        <taxon>Lactobacillales</taxon>
        <taxon>Lactobacillaceae</taxon>
        <taxon>Lentilactobacillus</taxon>
    </lineage>
</organism>
<reference evidence="2 3" key="1">
    <citation type="journal article" date="2015" name="Genome Announc.">
        <title>Expanding the biotechnology potential of lactobacilli through comparative genomics of 213 strains and associated genera.</title>
        <authorList>
            <person name="Sun Z."/>
            <person name="Harris H.M."/>
            <person name="McCann A."/>
            <person name="Guo C."/>
            <person name="Argimon S."/>
            <person name="Zhang W."/>
            <person name="Yang X."/>
            <person name="Jeffery I.B."/>
            <person name="Cooney J.C."/>
            <person name="Kagawa T.F."/>
            <person name="Liu W."/>
            <person name="Song Y."/>
            <person name="Salvetti E."/>
            <person name="Wrobel A."/>
            <person name="Rasinkangas P."/>
            <person name="Parkhill J."/>
            <person name="Rea M.C."/>
            <person name="O'Sullivan O."/>
            <person name="Ritari J."/>
            <person name="Douillard F.P."/>
            <person name="Paul Ross R."/>
            <person name="Yang R."/>
            <person name="Briner A.E."/>
            <person name="Felis G.E."/>
            <person name="de Vos W.M."/>
            <person name="Barrangou R."/>
            <person name="Klaenhammer T.R."/>
            <person name="Caufield P.W."/>
            <person name="Cui Y."/>
            <person name="Zhang H."/>
            <person name="O'Toole P.W."/>
        </authorList>
    </citation>
    <scope>NUCLEOTIDE SEQUENCE [LARGE SCALE GENOMIC DNA]</scope>
    <source>
        <strain evidence="2 3">DSM 18390</strain>
    </source>
</reference>
<evidence type="ECO:0000313" key="2">
    <source>
        <dbReference type="EMBL" id="KRM45679.1"/>
    </source>
</evidence>
<feature type="signal peptide" evidence="1">
    <location>
        <begin position="1"/>
        <end position="18"/>
    </location>
</feature>
<dbReference type="PATRIC" id="fig|1423786.4.peg.915"/>
<protein>
    <recommendedName>
        <fullName evidence="4">D-alanyl-D-alanine carboxypeptidase</fullName>
    </recommendedName>
</protein>
<evidence type="ECO:0000256" key="1">
    <source>
        <dbReference type="SAM" id="SignalP"/>
    </source>
</evidence>
<dbReference type="AlphaFoldDB" id="A0A0R1YU65"/>
<keyword evidence="1" id="KW-0732">Signal</keyword>
<accession>A0A0R1YU65</accession>
<gene>
    <name evidence="2" type="ORF">FD47_GL000863</name>
</gene>
<dbReference type="EMBL" id="AZFZ01000002">
    <property type="protein sequence ID" value="KRM45679.1"/>
    <property type="molecule type" value="Genomic_DNA"/>
</dbReference>
<evidence type="ECO:0000313" key="3">
    <source>
        <dbReference type="Proteomes" id="UP000051010"/>
    </source>
</evidence>
<sequence length="293" mass="32626">MVVALGLAWVMANGSVQAADKSQSQVKTGAQTSSQSSTNVVSNQNYVWTKFLNRKEAVAYYALSGSSAYMWNATHTKPLHKLKNYPKTTWYVKNSVVIKHGNRSNVYYELYSPYSAVTGYVWRGALTKGLNPDYKGTALKAVMPYTLANKLDFFRDNLKTLANLPQSQFANLVTEQVTGYMQGKGTYDPKLSTMAKLLATQDISNKDAATKAGIASPTALSFTVKDVDTKTMGGYYAYWLKHKDTNALRYYAVTVYLQVKRVAQQSGQQHFGMYIVPDRSGTTWKPKLTIVAY</sequence>
<evidence type="ECO:0008006" key="4">
    <source>
        <dbReference type="Google" id="ProtNLM"/>
    </source>
</evidence>
<proteinExistence type="predicted"/>